<evidence type="ECO:0000256" key="5">
    <source>
        <dbReference type="RuleBase" id="RU362119"/>
    </source>
</evidence>
<dbReference type="InterPro" id="IPR004843">
    <property type="entry name" value="Calcineurin-like_PHP"/>
</dbReference>
<dbReference type="SUPFAM" id="SSF56300">
    <property type="entry name" value="Metallo-dependent phosphatases"/>
    <property type="match status" value="1"/>
</dbReference>
<dbReference type="GO" id="GO:0030288">
    <property type="term" value="C:outer membrane-bounded periplasmic space"/>
    <property type="evidence" value="ECO:0007669"/>
    <property type="project" value="TreeGrafter"/>
</dbReference>
<evidence type="ECO:0000259" key="7">
    <source>
        <dbReference type="Pfam" id="PF02872"/>
    </source>
</evidence>
<keyword evidence="4 5" id="KW-0547">Nucleotide-binding</keyword>
<dbReference type="InterPro" id="IPR008334">
    <property type="entry name" value="5'-Nucleotdase_C"/>
</dbReference>
<dbReference type="GO" id="GO:0000166">
    <property type="term" value="F:nucleotide binding"/>
    <property type="evidence" value="ECO:0007669"/>
    <property type="project" value="UniProtKB-KW"/>
</dbReference>
<name>A0A4R7KAG8_9CLOT</name>
<gene>
    <name evidence="8" type="ORF">EDD71_11840</name>
</gene>
<dbReference type="InterPro" id="IPR006179">
    <property type="entry name" value="5_nucleotidase/apyrase"/>
</dbReference>
<comment type="caution">
    <text evidence="8">The sequence shown here is derived from an EMBL/GenBank/DDBJ whole genome shotgun (WGS) entry which is preliminary data.</text>
</comment>
<comment type="similarity">
    <text evidence="1 5">Belongs to the 5'-nucleotidase family.</text>
</comment>
<dbReference type="GO" id="GO:0009166">
    <property type="term" value="P:nucleotide catabolic process"/>
    <property type="evidence" value="ECO:0007669"/>
    <property type="project" value="InterPro"/>
</dbReference>
<dbReference type="Pfam" id="PF02872">
    <property type="entry name" value="5_nucleotid_C"/>
    <property type="match status" value="1"/>
</dbReference>
<dbReference type="InterPro" id="IPR041827">
    <property type="entry name" value="CpdB_N"/>
</dbReference>
<keyword evidence="5" id="KW-0378">Hydrolase</keyword>
<evidence type="ECO:0000313" key="8">
    <source>
        <dbReference type="EMBL" id="TDT51356.1"/>
    </source>
</evidence>
<evidence type="ECO:0000256" key="1">
    <source>
        <dbReference type="ARBA" id="ARBA00006654"/>
    </source>
</evidence>
<dbReference type="GO" id="GO:0016787">
    <property type="term" value="F:hydrolase activity"/>
    <property type="evidence" value="ECO:0007669"/>
    <property type="project" value="UniProtKB-KW"/>
</dbReference>
<dbReference type="InterPro" id="IPR029052">
    <property type="entry name" value="Metallo-depent_PP-like"/>
</dbReference>
<reference evidence="8 9" key="1">
    <citation type="submission" date="2019-03" db="EMBL/GenBank/DDBJ databases">
        <title>Genomic Encyclopedia of Type Strains, Phase IV (KMG-IV): sequencing the most valuable type-strain genomes for metagenomic binning, comparative biology and taxonomic classification.</title>
        <authorList>
            <person name="Goeker M."/>
        </authorList>
    </citation>
    <scope>NUCLEOTIDE SEQUENCE [LARGE SCALE GENOMIC DNA]</scope>
    <source>
        <strain evidence="8 9">DSM 24455</strain>
    </source>
</reference>
<evidence type="ECO:0000313" key="9">
    <source>
        <dbReference type="Proteomes" id="UP000295325"/>
    </source>
</evidence>
<keyword evidence="9" id="KW-1185">Reference proteome</keyword>
<keyword evidence="2" id="KW-0479">Metal-binding</keyword>
<dbReference type="PRINTS" id="PR01607">
    <property type="entry name" value="APYRASEFAMLY"/>
</dbReference>
<dbReference type="AlphaFoldDB" id="A0A4R7KAG8"/>
<dbReference type="EMBL" id="SOAZ01000018">
    <property type="protein sequence ID" value="TDT51356.1"/>
    <property type="molecule type" value="Genomic_DNA"/>
</dbReference>
<dbReference type="PANTHER" id="PTHR11575:SF6">
    <property type="entry name" value="2',3'-CYCLIC-NUCLEOTIDE 2'-PHOSPHODIESTERASE_3'-NUCLEOTIDASE"/>
    <property type="match status" value="1"/>
</dbReference>
<keyword evidence="3" id="KW-0732">Signal</keyword>
<evidence type="ECO:0000256" key="2">
    <source>
        <dbReference type="ARBA" id="ARBA00022723"/>
    </source>
</evidence>
<dbReference type="RefSeq" id="WP_207669334.1">
    <property type="nucleotide sequence ID" value="NZ_SOAZ01000018.1"/>
</dbReference>
<dbReference type="PANTHER" id="PTHR11575">
    <property type="entry name" value="5'-NUCLEOTIDASE-RELATED"/>
    <property type="match status" value="1"/>
</dbReference>
<evidence type="ECO:0000256" key="4">
    <source>
        <dbReference type="ARBA" id="ARBA00022741"/>
    </source>
</evidence>
<dbReference type="Gene3D" id="3.60.21.10">
    <property type="match status" value="1"/>
</dbReference>
<evidence type="ECO:0000259" key="6">
    <source>
        <dbReference type="Pfam" id="PF00149"/>
    </source>
</evidence>
<feature type="domain" description="5'-Nucleotidase C-terminal" evidence="7">
    <location>
        <begin position="317"/>
        <end position="487"/>
    </location>
</feature>
<feature type="domain" description="Calcineurin-like phosphoesterase" evidence="6">
    <location>
        <begin position="10"/>
        <end position="241"/>
    </location>
</feature>
<dbReference type="CDD" id="cd07410">
    <property type="entry name" value="MPP_CpdB_N"/>
    <property type="match status" value="1"/>
</dbReference>
<dbReference type="Gene3D" id="3.90.780.10">
    <property type="entry name" value="5'-Nucleotidase, C-terminal domain"/>
    <property type="match status" value="1"/>
</dbReference>
<organism evidence="8 9">
    <name type="scientific">Fonticella tunisiensis</name>
    <dbReference type="NCBI Taxonomy" id="1096341"/>
    <lineage>
        <taxon>Bacteria</taxon>
        <taxon>Bacillati</taxon>
        <taxon>Bacillota</taxon>
        <taxon>Clostridia</taxon>
        <taxon>Eubacteriales</taxon>
        <taxon>Clostridiaceae</taxon>
        <taxon>Fonticella</taxon>
    </lineage>
</organism>
<evidence type="ECO:0000256" key="3">
    <source>
        <dbReference type="ARBA" id="ARBA00022729"/>
    </source>
</evidence>
<accession>A0A4R7KAG8</accession>
<proteinExistence type="inferred from homology"/>
<dbReference type="GO" id="GO:0046872">
    <property type="term" value="F:metal ion binding"/>
    <property type="evidence" value="ECO:0007669"/>
    <property type="project" value="UniProtKB-KW"/>
</dbReference>
<sequence length="526" mass="60396">MSGRIKEVIILETSDMHGNILPINYADNRRSEHGLAKVSTLIKEERRKNSYLILIDNGDIIQGTPLAYYFARINKTSINPIIKAMNHMKYDAAVVGNHDFNYGREMLEKSMEESDFPWLSANILREDDGRPYCGRPYIIKDFDGIKVAVLGITTSYIPNWENPVHIKGIKFENPVATAEKWVKHLRENEKVDVLVVSYHGGFERDIEIGEPTEELTGENQAYEICMKLPEIDVLLTGHQHRVIEGKNVNGVLVLQPGSLGKSLGKVTLKIQNQNERWSIIEKKSEVIHVKEFQDDKEIVDLVKSYEEEVRKWLDKPIGRIKGDMRVKDPMEIRLKDNPFIEFINRVQMKCSGATISSTALFDNNAPGFPENVTMRDIVANYIYPNTLKVLRLKGKDIKEALEKSASYFETYDGGKIRVNSEFIFPKVQHYNYDMWEGIEYKINISRPSGQRVVELKYRGKPIDMEEEYDVVMNNYRATGGGNYFMFKGKPVVKDINIDMAELIANYIMEKGTIEAAVDNNWEVIHD</sequence>
<protein>
    <submittedName>
        <fullName evidence="8">2',3'-cyclic-nucleotide 2'-phosphodiesterase/3'-nucleotidase</fullName>
    </submittedName>
</protein>
<dbReference type="SUPFAM" id="SSF55816">
    <property type="entry name" value="5'-nucleotidase (syn. UDP-sugar hydrolase), C-terminal domain"/>
    <property type="match status" value="1"/>
</dbReference>
<dbReference type="InterPro" id="IPR036907">
    <property type="entry name" value="5'-Nucleotdase_C_sf"/>
</dbReference>
<dbReference type="Proteomes" id="UP000295325">
    <property type="component" value="Unassembled WGS sequence"/>
</dbReference>
<dbReference type="Pfam" id="PF00149">
    <property type="entry name" value="Metallophos"/>
    <property type="match status" value="1"/>
</dbReference>